<dbReference type="PROSITE" id="PS01037">
    <property type="entry name" value="SBP_BACTERIAL_1"/>
    <property type="match status" value="1"/>
</dbReference>
<evidence type="ECO:0000256" key="6">
    <source>
        <dbReference type="SAM" id="SignalP"/>
    </source>
</evidence>
<comment type="similarity">
    <text evidence="2">Belongs to the bacterial solute-binding protein 1 family.</text>
</comment>
<accession>A0ABY3SLF3</accession>
<protein>
    <submittedName>
        <fullName evidence="7">Sugar ABC transporter substrate-binding protein</fullName>
    </submittedName>
</protein>
<name>A0ABY3SLF3_9BACL</name>
<feature type="signal peptide" evidence="6">
    <location>
        <begin position="1"/>
        <end position="33"/>
    </location>
</feature>
<dbReference type="PROSITE" id="PS51257">
    <property type="entry name" value="PROKAR_LIPOPROTEIN"/>
    <property type="match status" value="1"/>
</dbReference>
<evidence type="ECO:0000256" key="5">
    <source>
        <dbReference type="ARBA" id="ARBA00022764"/>
    </source>
</evidence>
<dbReference type="Proteomes" id="UP001649230">
    <property type="component" value="Chromosome"/>
</dbReference>
<organism evidence="7 8">
    <name type="scientific">Paenibacillus hexagrammi</name>
    <dbReference type="NCBI Taxonomy" id="2908839"/>
    <lineage>
        <taxon>Bacteria</taxon>
        <taxon>Bacillati</taxon>
        <taxon>Bacillota</taxon>
        <taxon>Bacilli</taxon>
        <taxon>Bacillales</taxon>
        <taxon>Paenibacillaceae</taxon>
        <taxon>Paenibacillus</taxon>
    </lineage>
</organism>
<dbReference type="PANTHER" id="PTHR43649:SF31">
    <property type="entry name" value="SN-GLYCEROL-3-PHOSPHATE-BINDING PERIPLASMIC PROTEIN UGPB"/>
    <property type="match status" value="1"/>
</dbReference>
<evidence type="ECO:0000313" key="7">
    <source>
        <dbReference type="EMBL" id="UJF33792.1"/>
    </source>
</evidence>
<dbReference type="PANTHER" id="PTHR43649">
    <property type="entry name" value="ARABINOSE-BINDING PROTEIN-RELATED"/>
    <property type="match status" value="1"/>
</dbReference>
<dbReference type="InterPro" id="IPR006059">
    <property type="entry name" value="SBP"/>
</dbReference>
<gene>
    <name evidence="7" type="ORF">L0M14_00530</name>
</gene>
<dbReference type="Pfam" id="PF01547">
    <property type="entry name" value="SBP_bac_1"/>
    <property type="match status" value="1"/>
</dbReference>
<evidence type="ECO:0000256" key="4">
    <source>
        <dbReference type="ARBA" id="ARBA00022729"/>
    </source>
</evidence>
<dbReference type="RefSeq" id="WP_235120183.1">
    <property type="nucleotide sequence ID" value="NZ_CP090978.1"/>
</dbReference>
<keyword evidence="3" id="KW-0813">Transport</keyword>
<keyword evidence="8" id="KW-1185">Reference proteome</keyword>
<dbReference type="InterPro" id="IPR050490">
    <property type="entry name" value="Bact_solute-bd_prot1"/>
</dbReference>
<evidence type="ECO:0000256" key="2">
    <source>
        <dbReference type="ARBA" id="ARBA00008520"/>
    </source>
</evidence>
<dbReference type="SUPFAM" id="SSF53850">
    <property type="entry name" value="Periplasmic binding protein-like II"/>
    <property type="match status" value="1"/>
</dbReference>
<keyword evidence="4 6" id="KW-0732">Signal</keyword>
<dbReference type="CDD" id="cd13585">
    <property type="entry name" value="PBP2_TMBP_like"/>
    <property type="match status" value="1"/>
</dbReference>
<dbReference type="EMBL" id="CP090978">
    <property type="protein sequence ID" value="UJF33792.1"/>
    <property type="molecule type" value="Genomic_DNA"/>
</dbReference>
<feature type="chain" id="PRO_5046053526" evidence="6">
    <location>
        <begin position="34"/>
        <end position="437"/>
    </location>
</feature>
<comment type="subcellular location">
    <subcellularLocation>
        <location evidence="1">Cell envelope</location>
    </subcellularLocation>
</comment>
<dbReference type="Gene3D" id="3.40.190.10">
    <property type="entry name" value="Periplasmic binding protein-like II"/>
    <property type="match status" value="1"/>
</dbReference>
<evidence type="ECO:0000313" key="8">
    <source>
        <dbReference type="Proteomes" id="UP001649230"/>
    </source>
</evidence>
<sequence>MKKTMKSAMNLVLAGLLTLGLTACGSSSGGSQAGGQAAGKSDSDSKKQVTLDYVWFTDGIEGDVMKGIIGDYEKQNPNVKINLIEVAFKDLPTKLKTMISGGQPPALARITDTGMFANQALDLTPYVGDANSFTSQFVDSIKPYYVMDNKIVAAPMDVTANGMIYNKTLFDKAGVKVPTSKDDIWTWDEFTADLKQVMDKGGAKTGMVWDVSPHRWSTMLYQFGGSMISEDGKKATINSPEGVQALEAFVKLHKDGIMPPSVWVGNENPNNLFRSGTVAVHMAGNWVLSNYKDITNFEWGVTYMPKGKIRSSVPGGKYVMGFKGTGVEKETAEFIKYLSSKDVNAKFTKDSLFISPRKDNAKLDYAFGKEMFEVFADELANTTPLAANDWSRQTLIPKFSTDLKNNIIDAITGKATAKDALDKTAKLIDKAISEQSK</sequence>
<proteinExistence type="inferred from homology"/>
<dbReference type="InterPro" id="IPR006061">
    <property type="entry name" value="SBP_1_CS"/>
</dbReference>
<evidence type="ECO:0000256" key="3">
    <source>
        <dbReference type="ARBA" id="ARBA00022448"/>
    </source>
</evidence>
<keyword evidence="5" id="KW-0574">Periplasm</keyword>
<evidence type="ECO:0000256" key="1">
    <source>
        <dbReference type="ARBA" id="ARBA00004196"/>
    </source>
</evidence>
<reference evidence="7 8" key="1">
    <citation type="journal article" date="2024" name="Int. J. Syst. Evol. Microbiol.">
        <title>Paenibacillus hexagrammi sp. nov., a novel bacterium isolated from the gut content of Hexagrammos agrammus.</title>
        <authorList>
            <person name="Jung H.K."/>
            <person name="Kim D.G."/>
            <person name="Zin H."/>
            <person name="Park J."/>
            <person name="Jung H."/>
            <person name="Kim Y.O."/>
            <person name="Kong H.J."/>
            <person name="Kim J.W."/>
            <person name="Kim Y.S."/>
        </authorList>
    </citation>
    <scope>NUCLEOTIDE SEQUENCE [LARGE SCALE GENOMIC DNA]</scope>
    <source>
        <strain evidence="7 8">YPD9-1</strain>
    </source>
</reference>